<evidence type="ECO:0000259" key="10">
    <source>
        <dbReference type="PROSITE" id="PS50893"/>
    </source>
</evidence>
<dbReference type="AlphaFoldDB" id="A0A2S2QHJ4"/>
<feature type="transmembrane region" description="Helical" evidence="9">
    <location>
        <begin position="389"/>
        <end position="409"/>
    </location>
</feature>
<evidence type="ECO:0000256" key="7">
    <source>
        <dbReference type="ARBA" id="ARBA00022989"/>
    </source>
</evidence>
<dbReference type="InterPro" id="IPR013525">
    <property type="entry name" value="ABC2_TM"/>
</dbReference>
<keyword evidence="5" id="KW-0547">Nucleotide-binding</keyword>
<dbReference type="InterPro" id="IPR003593">
    <property type="entry name" value="AAA+_ATPase"/>
</dbReference>
<keyword evidence="4 9" id="KW-0812">Transmembrane</keyword>
<comment type="subcellular location">
    <subcellularLocation>
        <location evidence="1">Membrane</location>
        <topology evidence="1">Multi-pass membrane protein</topology>
    </subcellularLocation>
</comment>
<dbReference type="InterPro" id="IPR017871">
    <property type="entry name" value="ABC_transporter-like_CS"/>
</dbReference>
<dbReference type="Pfam" id="PF00005">
    <property type="entry name" value="ABC_tran"/>
    <property type="match status" value="1"/>
</dbReference>
<protein>
    <submittedName>
        <fullName evidence="11">ATP-binding cassette sub-family G member 4</fullName>
    </submittedName>
</protein>
<accession>A0A2S2QHJ4</accession>
<dbReference type="Gene3D" id="3.40.50.300">
    <property type="entry name" value="P-loop containing nucleotide triphosphate hydrolases"/>
    <property type="match status" value="1"/>
</dbReference>
<dbReference type="InterPro" id="IPR003439">
    <property type="entry name" value="ABC_transporter-like_ATP-bd"/>
</dbReference>
<dbReference type="SMART" id="SM00382">
    <property type="entry name" value="AAA"/>
    <property type="match status" value="1"/>
</dbReference>
<comment type="similarity">
    <text evidence="2">Belongs to the ABC transporter superfamily. ABCG family. Eye pigment precursor importer (TC 3.A.1.204) subfamily.</text>
</comment>
<dbReference type="GO" id="GO:0005524">
    <property type="term" value="F:ATP binding"/>
    <property type="evidence" value="ECO:0007669"/>
    <property type="project" value="UniProtKB-KW"/>
</dbReference>
<evidence type="ECO:0000256" key="2">
    <source>
        <dbReference type="ARBA" id="ARBA00005814"/>
    </source>
</evidence>
<organism evidence="11">
    <name type="scientific">Sipha flava</name>
    <name type="common">yellow sugarcane aphid</name>
    <dbReference type="NCBI Taxonomy" id="143950"/>
    <lineage>
        <taxon>Eukaryota</taxon>
        <taxon>Metazoa</taxon>
        <taxon>Ecdysozoa</taxon>
        <taxon>Arthropoda</taxon>
        <taxon>Hexapoda</taxon>
        <taxon>Insecta</taxon>
        <taxon>Pterygota</taxon>
        <taxon>Neoptera</taxon>
        <taxon>Paraneoptera</taxon>
        <taxon>Hemiptera</taxon>
        <taxon>Sternorrhyncha</taxon>
        <taxon>Aphidomorpha</taxon>
        <taxon>Aphidoidea</taxon>
        <taxon>Aphididae</taxon>
        <taxon>Sipha</taxon>
    </lineage>
</organism>
<feature type="domain" description="ABC transporter" evidence="10">
    <location>
        <begin position="28"/>
        <end position="267"/>
    </location>
</feature>
<dbReference type="InterPro" id="IPR027417">
    <property type="entry name" value="P-loop_NTPase"/>
</dbReference>
<dbReference type="GO" id="GO:0005886">
    <property type="term" value="C:plasma membrane"/>
    <property type="evidence" value="ECO:0007669"/>
    <property type="project" value="TreeGrafter"/>
</dbReference>
<feature type="transmembrane region" description="Helical" evidence="9">
    <location>
        <begin position="498"/>
        <end position="517"/>
    </location>
</feature>
<keyword evidence="3" id="KW-0813">Transport</keyword>
<name>A0A2S2QHJ4_9HEMI</name>
<dbReference type="Pfam" id="PF19055">
    <property type="entry name" value="ABC2_membrane_7"/>
    <property type="match status" value="1"/>
</dbReference>
<dbReference type="GO" id="GO:0016887">
    <property type="term" value="F:ATP hydrolysis activity"/>
    <property type="evidence" value="ECO:0007669"/>
    <property type="project" value="InterPro"/>
</dbReference>
<dbReference type="CDD" id="cd03213">
    <property type="entry name" value="ABCG_EPDR"/>
    <property type="match status" value="1"/>
</dbReference>
<keyword evidence="7 9" id="KW-1133">Transmembrane helix</keyword>
<evidence type="ECO:0000256" key="4">
    <source>
        <dbReference type="ARBA" id="ARBA00022692"/>
    </source>
</evidence>
<feature type="transmembrane region" description="Helical" evidence="9">
    <location>
        <begin position="430"/>
        <end position="454"/>
    </location>
</feature>
<keyword evidence="8 9" id="KW-0472">Membrane</keyword>
<evidence type="ECO:0000256" key="1">
    <source>
        <dbReference type="ARBA" id="ARBA00004141"/>
    </source>
</evidence>
<dbReference type="FunFam" id="3.40.50.300:FF:001077">
    <property type="entry name" value="Uncharacterized protein, isoform A"/>
    <property type="match status" value="1"/>
</dbReference>
<reference evidence="11" key="1">
    <citation type="submission" date="2018-04" db="EMBL/GenBank/DDBJ databases">
        <title>Transcriptome assembly of Sipha flava.</title>
        <authorList>
            <person name="Scully E.D."/>
            <person name="Geib S.M."/>
            <person name="Palmer N.A."/>
            <person name="Koch K."/>
            <person name="Bradshaw J."/>
            <person name="Heng-Moss T."/>
            <person name="Sarath G."/>
        </authorList>
    </citation>
    <scope>NUCLEOTIDE SEQUENCE</scope>
</reference>
<evidence type="ECO:0000256" key="9">
    <source>
        <dbReference type="SAM" id="Phobius"/>
    </source>
</evidence>
<sequence>MESNNDANRVCEPKGLFIKDRKQEPVELRFSNLYYTVSLGFRKGTKDVLKNINGIFAPNQLVAIMGPSGAGKSSLLDVLSGYNLKGVRGNVTVNGNERRLDSFRRVSCYIQQDDRLQPLLTVNENMHIAVNLKLTMDKSQKYKDAVVNEILSTLGLEKTKNTRTVRLSGGQKKRLSIALELINNPMVMFLDEPTTGLDSLSCSQCISLLRLLAHQGRTIICTIHQPSASLFQMFDQVYILSQGTCLYQGSTSNLIPYLSKLKLPCPMYHNPADYVIELACGDHGNDKIEKMAKEIENGKSLIWTGLSDLLAINQTGESQEQSKEINNVHETSFNNQLKCLLHRGFLKCKRDPDLTYLRLGVNVAVSILLGTLFLQIGDDGSKIFDNYNLLFSILMHHVGSTLMLNIINFPAEISILTKEHFNRWYSLKSYYIATNILDIPITTIGCLIFSVIIYLMTGQPLVWDRFYMFTFISWLMVLISQSLGFIIGAWFSVINGNFVGPIIVVLLMMFSGFGVNLRDIPYLLKWGTEISFLRYGLEALIAAIYDKRGILPCYELYCHYKYPEKFLEEIAMTTDKFNKDVFVLVVTLLITRIAAYFMLRLRVKARVSF</sequence>
<evidence type="ECO:0000256" key="5">
    <source>
        <dbReference type="ARBA" id="ARBA00022741"/>
    </source>
</evidence>
<dbReference type="PANTHER" id="PTHR48041:SF26">
    <property type="entry name" value="FI22810P1"/>
    <property type="match status" value="1"/>
</dbReference>
<evidence type="ECO:0000313" key="11">
    <source>
        <dbReference type="EMBL" id="MBY77181.1"/>
    </source>
</evidence>
<dbReference type="PROSITE" id="PS50893">
    <property type="entry name" value="ABC_TRANSPORTER_2"/>
    <property type="match status" value="1"/>
</dbReference>
<dbReference type="GO" id="GO:0140359">
    <property type="term" value="F:ABC-type transporter activity"/>
    <property type="evidence" value="ECO:0007669"/>
    <property type="project" value="InterPro"/>
</dbReference>
<evidence type="ECO:0000256" key="8">
    <source>
        <dbReference type="ARBA" id="ARBA00023136"/>
    </source>
</evidence>
<dbReference type="Pfam" id="PF01061">
    <property type="entry name" value="ABC2_membrane"/>
    <property type="match status" value="1"/>
</dbReference>
<dbReference type="InterPro" id="IPR043926">
    <property type="entry name" value="ABCG_dom"/>
</dbReference>
<dbReference type="EMBL" id="GGMS01007978">
    <property type="protein sequence ID" value="MBY77181.1"/>
    <property type="molecule type" value="Transcribed_RNA"/>
</dbReference>
<dbReference type="PANTHER" id="PTHR48041">
    <property type="entry name" value="ABC TRANSPORTER G FAMILY MEMBER 28"/>
    <property type="match status" value="1"/>
</dbReference>
<keyword evidence="6 11" id="KW-0067">ATP-binding</keyword>
<feature type="transmembrane region" description="Helical" evidence="9">
    <location>
        <begin position="466"/>
        <end position="491"/>
    </location>
</feature>
<dbReference type="SUPFAM" id="SSF52540">
    <property type="entry name" value="P-loop containing nucleoside triphosphate hydrolases"/>
    <property type="match status" value="1"/>
</dbReference>
<evidence type="ECO:0000256" key="3">
    <source>
        <dbReference type="ARBA" id="ARBA00022448"/>
    </source>
</evidence>
<feature type="transmembrane region" description="Helical" evidence="9">
    <location>
        <begin position="581"/>
        <end position="599"/>
    </location>
</feature>
<proteinExistence type="inferred from homology"/>
<dbReference type="PROSITE" id="PS00211">
    <property type="entry name" value="ABC_TRANSPORTER_1"/>
    <property type="match status" value="1"/>
</dbReference>
<dbReference type="InterPro" id="IPR050352">
    <property type="entry name" value="ABCG_transporters"/>
</dbReference>
<feature type="transmembrane region" description="Helical" evidence="9">
    <location>
        <begin position="356"/>
        <end position="377"/>
    </location>
</feature>
<evidence type="ECO:0000256" key="6">
    <source>
        <dbReference type="ARBA" id="ARBA00022840"/>
    </source>
</evidence>
<dbReference type="OrthoDB" id="66620at2759"/>
<gene>
    <name evidence="11" type="primary">ABCG4_0</name>
    <name evidence="11" type="ORF">g.7903</name>
</gene>